<evidence type="ECO:0000256" key="2">
    <source>
        <dbReference type="SAM" id="SignalP"/>
    </source>
</evidence>
<dbReference type="Proteomes" id="UP000238348">
    <property type="component" value="Chromosome"/>
</dbReference>
<dbReference type="AlphaFoldDB" id="A0A2L0ESP2"/>
<feature type="compositionally biased region" description="Low complexity" evidence="1">
    <location>
        <begin position="30"/>
        <end position="61"/>
    </location>
</feature>
<dbReference type="PROSITE" id="PS51257">
    <property type="entry name" value="PROKAR_LIPOPROTEIN"/>
    <property type="match status" value="1"/>
</dbReference>
<dbReference type="OrthoDB" id="3790331at2"/>
<accession>A0A2L0ESP2</accession>
<reference evidence="3 4" key="1">
    <citation type="submission" date="2015-09" db="EMBL/GenBank/DDBJ databases">
        <title>Sorangium comparison.</title>
        <authorList>
            <person name="Zaburannyi N."/>
            <person name="Bunk B."/>
            <person name="Overmann J."/>
            <person name="Mueller R."/>
        </authorList>
    </citation>
    <scope>NUCLEOTIDE SEQUENCE [LARGE SCALE GENOMIC DNA]</scope>
    <source>
        <strain evidence="3 4">So ce26</strain>
    </source>
</reference>
<gene>
    <name evidence="3" type="ORF">SOCE26_037680</name>
</gene>
<organism evidence="3 4">
    <name type="scientific">Sorangium cellulosum</name>
    <name type="common">Polyangium cellulosum</name>
    <dbReference type="NCBI Taxonomy" id="56"/>
    <lineage>
        <taxon>Bacteria</taxon>
        <taxon>Pseudomonadati</taxon>
        <taxon>Myxococcota</taxon>
        <taxon>Polyangia</taxon>
        <taxon>Polyangiales</taxon>
        <taxon>Polyangiaceae</taxon>
        <taxon>Sorangium</taxon>
    </lineage>
</organism>
<evidence type="ECO:0000313" key="4">
    <source>
        <dbReference type="Proteomes" id="UP000238348"/>
    </source>
</evidence>
<feature type="signal peptide" evidence="2">
    <location>
        <begin position="1"/>
        <end position="27"/>
    </location>
</feature>
<feature type="region of interest" description="Disordered" evidence="1">
    <location>
        <begin position="25"/>
        <end position="61"/>
    </location>
</feature>
<evidence type="ECO:0000256" key="1">
    <source>
        <dbReference type="SAM" id="MobiDB-lite"/>
    </source>
</evidence>
<evidence type="ECO:0008006" key="5">
    <source>
        <dbReference type="Google" id="ProtNLM"/>
    </source>
</evidence>
<name>A0A2L0ESP2_SORCE</name>
<dbReference type="RefSeq" id="WP_104981170.1">
    <property type="nucleotide sequence ID" value="NZ_CP012673.1"/>
</dbReference>
<sequence length="407" mass="42845">MRVAARGRLLGATLLLAACASPPNRPAAPPAGSAPAAPSAAPAASASPAGSASQGAGAAGPRATAPVVVTGVVVARGGGKLEICPDTAVGACAGIEVQGQVDPAFLSTAKKDVVVRVPGVFDGARLKVDGKITTADVQRSFNFNNRCPEFQQPAGGNPKEQLPAEVERLVQAQADRFAGRWWDQERKTMALWFTGDATALKREVQRIAPGARVCVLGNAKFSERALEAVRPRADAILAANDVLVSSSSLDTLGNRVVYTVEAIDPRTLDQLRREVGDAVRVVSFIELRDGSLATLPSAPRTGDIPLVTSRMRNEARMQALGRFSVHLDAERRCVYLQDAAGRRVLPVWPFGYSATREPFAILDFDGKVAARPGAVINFGGGQVELKQVQATETCGAQWAWIGAPEGR</sequence>
<evidence type="ECO:0000313" key="3">
    <source>
        <dbReference type="EMBL" id="AUX42338.1"/>
    </source>
</evidence>
<protein>
    <recommendedName>
        <fullName evidence="5">Lipoprotein</fullName>
    </recommendedName>
</protein>
<proteinExistence type="predicted"/>
<dbReference type="EMBL" id="CP012673">
    <property type="protein sequence ID" value="AUX42338.1"/>
    <property type="molecule type" value="Genomic_DNA"/>
</dbReference>
<feature type="chain" id="PRO_5014894973" description="Lipoprotein" evidence="2">
    <location>
        <begin position="28"/>
        <end position="407"/>
    </location>
</feature>
<keyword evidence="2" id="KW-0732">Signal</keyword>